<dbReference type="EMBL" id="FOTR01000008">
    <property type="protein sequence ID" value="SFM11589.1"/>
    <property type="molecule type" value="Genomic_DNA"/>
</dbReference>
<feature type="transmembrane region" description="Helical" evidence="7">
    <location>
        <begin position="95"/>
        <end position="119"/>
    </location>
</feature>
<dbReference type="Gene3D" id="1.10.3720.10">
    <property type="entry name" value="MetI-like"/>
    <property type="match status" value="1"/>
</dbReference>
<proteinExistence type="inferred from homology"/>
<keyword evidence="3" id="KW-1003">Cell membrane</keyword>
<dbReference type="CDD" id="cd06261">
    <property type="entry name" value="TM_PBP2"/>
    <property type="match status" value="1"/>
</dbReference>
<feature type="transmembrane region" description="Helical" evidence="7">
    <location>
        <begin position="269"/>
        <end position="287"/>
    </location>
</feature>
<feature type="transmembrane region" description="Helical" evidence="7">
    <location>
        <begin position="166"/>
        <end position="186"/>
    </location>
</feature>
<dbReference type="SUPFAM" id="SSF161098">
    <property type="entry name" value="MetI-like"/>
    <property type="match status" value="1"/>
</dbReference>
<evidence type="ECO:0000256" key="2">
    <source>
        <dbReference type="ARBA" id="ARBA00022448"/>
    </source>
</evidence>
<name>A0A1I4N7W7_9BACI</name>
<evidence type="ECO:0000313" key="9">
    <source>
        <dbReference type="EMBL" id="SFM11589.1"/>
    </source>
</evidence>
<dbReference type="InterPro" id="IPR035906">
    <property type="entry name" value="MetI-like_sf"/>
</dbReference>
<dbReference type="Pfam" id="PF00528">
    <property type="entry name" value="BPD_transp_1"/>
    <property type="match status" value="1"/>
</dbReference>
<feature type="transmembrane region" description="Helical" evidence="7">
    <location>
        <begin position="207"/>
        <end position="232"/>
    </location>
</feature>
<dbReference type="AlphaFoldDB" id="A0A1I4N7W7"/>
<dbReference type="GO" id="GO:0005886">
    <property type="term" value="C:plasma membrane"/>
    <property type="evidence" value="ECO:0007669"/>
    <property type="project" value="UniProtKB-SubCell"/>
</dbReference>
<feature type="transmembrane region" description="Helical" evidence="7">
    <location>
        <begin position="131"/>
        <end position="154"/>
    </location>
</feature>
<comment type="similarity">
    <text evidence="7">Belongs to the binding-protein-dependent transport system permease family.</text>
</comment>
<dbReference type="OrthoDB" id="9794684at2"/>
<evidence type="ECO:0000313" key="10">
    <source>
        <dbReference type="Proteomes" id="UP000198565"/>
    </source>
</evidence>
<protein>
    <submittedName>
        <fullName evidence="9">Multiple sugar transport system permease protein</fullName>
    </submittedName>
</protein>
<sequence>MIDTTIDKRTKPKEISKLKKKRNRKKIISSLTFHIAALVIGVIMIYPLLWALASSFKDNATMFTNAYSLIPETWAIVENYVSGWDGISGYSFGRFMLNSLIVAGAGTIGGVFSSVMAAYALSRVNFKFSGFWFMCVMVTLMIPNEVMVVPQYIILRWLGLIDSLPALMAPWIFGHAFFIFLMVQFIRGLPISLDEAAKMDGAGKLGIFFKIILPLVAPAIVTSTIFCFYWIWQDFFQPLIFISSPEWFTVSLALNLYLDPNSYSNYGGLFAMSTLSLIPVIGVFLLFQRYLVEGIATSGVKG</sequence>
<dbReference type="GO" id="GO:0055085">
    <property type="term" value="P:transmembrane transport"/>
    <property type="evidence" value="ECO:0007669"/>
    <property type="project" value="InterPro"/>
</dbReference>
<keyword evidence="9" id="KW-0762">Sugar transport</keyword>
<keyword evidence="6 7" id="KW-0472">Membrane</keyword>
<evidence type="ECO:0000256" key="5">
    <source>
        <dbReference type="ARBA" id="ARBA00022989"/>
    </source>
</evidence>
<evidence type="ECO:0000259" key="8">
    <source>
        <dbReference type="PROSITE" id="PS50928"/>
    </source>
</evidence>
<dbReference type="PANTHER" id="PTHR43744">
    <property type="entry name" value="ABC TRANSPORTER PERMEASE PROTEIN MG189-RELATED-RELATED"/>
    <property type="match status" value="1"/>
</dbReference>
<evidence type="ECO:0000256" key="6">
    <source>
        <dbReference type="ARBA" id="ARBA00023136"/>
    </source>
</evidence>
<reference evidence="10" key="1">
    <citation type="submission" date="2016-10" db="EMBL/GenBank/DDBJ databases">
        <authorList>
            <person name="Varghese N."/>
            <person name="Submissions S."/>
        </authorList>
    </citation>
    <scope>NUCLEOTIDE SEQUENCE [LARGE SCALE GENOMIC DNA]</scope>
    <source>
        <strain evidence="10">CGMCC 1.4250</strain>
    </source>
</reference>
<keyword evidence="4 7" id="KW-0812">Transmembrane</keyword>
<keyword evidence="5 7" id="KW-1133">Transmembrane helix</keyword>
<organism evidence="9 10">
    <name type="scientific">Gracilibacillus orientalis</name>
    <dbReference type="NCBI Taxonomy" id="334253"/>
    <lineage>
        <taxon>Bacteria</taxon>
        <taxon>Bacillati</taxon>
        <taxon>Bacillota</taxon>
        <taxon>Bacilli</taxon>
        <taxon>Bacillales</taxon>
        <taxon>Bacillaceae</taxon>
        <taxon>Gracilibacillus</taxon>
    </lineage>
</organism>
<feature type="domain" description="ABC transmembrane type-1" evidence="8">
    <location>
        <begin position="96"/>
        <end position="287"/>
    </location>
</feature>
<gene>
    <name evidence="9" type="ORF">SAMN04487943_10810</name>
</gene>
<dbReference type="Proteomes" id="UP000198565">
    <property type="component" value="Unassembled WGS sequence"/>
</dbReference>
<evidence type="ECO:0000256" key="7">
    <source>
        <dbReference type="RuleBase" id="RU363032"/>
    </source>
</evidence>
<comment type="subcellular location">
    <subcellularLocation>
        <location evidence="1 7">Cell membrane</location>
        <topology evidence="1 7">Multi-pass membrane protein</topology>
    </subcellularLocation>
</comment>
<dbReference type="STRING" id="334253.SAMN04487943_10810"/>
<dbReference type="PANTHER" id="PTHR43744:SF6">
    <property type="entry name" value="ABC TRANSPORTER PERMEASE PROTEIN YESQ-RELATED"/>
    <property type="match status" value="1"/>
</dbReference>
<evidence type="ECO:0000256" key="3">
    <source>
        <dbReference type="ARBA" id="ARBA00022475"/>
    </source>
</evidence>
<accession>A0A1I4N7W7</accession>
<keyword evidence="2 7" id="KW-0813">Transport</keyword>
<evidence type="ECO:0000256" key="4">
    <source>
        <dbReference type="ARBA" id="ARBA00022692"/>
    </source>
</evidence>
<dbReference type="RefSeq" id="WP_091484357.1">
    <property type="nucleotide sequence ID" value="NZ_FOTR01000008.1"/>
</dbReference>
<evidence type="ECO:0000256" key="1">
    <source>
        <dbReference type="ARBA" id="ARBA00004651"/>
    </source>
</evidence>
<feature type="transmembrane region" description="Helical" evidence="7">
    <location>
        <begin position="27"/>
        <end position="53"/>
    </location>
</feature>
<dbReference type="PROSITE" id="PS50928">
    <property type="entry name" value="ABC_TM1"/>
    <property type="match status" value="1"/>
</dbReference>
<dbReference type="InterPro" id="IPR000515">
    <property type="entry name" value="MetI-like"/>
</dbReference>
<keyword evidence="10" id="KW-1185">Reference proteome</keyword>